<reference evidence="4 5" key="1">
    <citation type="submission" date="2020-08" db="EMBL/GenBank/DDBJ databases">
        <title>Genomic Encyclopedia of Type Strains, Phase IV (KMG-V): Genome sequencing to study the core and pangenomes of soil and plant-associated prokaryotes.</title>
        <authorList>
            <person name="Whitman W."/>
        </authorList>
    </citation>
    <scope>NUCLEOTIDE SEQUENCE [LARGE SCALE GENOMIC DNA]</scope>
    <source>
        <strain evidence="2 4">ANJLi2</strain>
        <strain evidence="3 5">MP601</strain>
    </source>
</reference>
<feature type="transmembrane region" description="Helical" evidence="1">
    <location>
        <begin position="140"/>
        <end position="159"/>
    </location>
</feature>
<proteinExistence type="predicted"/>
<feature type="transmembrane region" description="Helical" evidence="1">
    <location>
        <begin position="329"/>
        <end position="351"/>
    </location>
</feature>
<feature type="transmembrane region" description="Helical" evidence="1">
    <location>
        <begin position="68"/>
        <end position="91"/>
    </location>
</feature>
<evidence type="ECO:0000313" key="3">
    <source>
        <dbReference type="EMBL" id="MBB6128180.1"/>
    </source>
</evidence>
<feature type="transmembrane region" description="Helical" evidence="1">
    <location>
        <begin position="212"/>
        <end position="232"/>
    </location>
</feature>
<dbReference type="Proteomes" id="UP000541583">
    <property type="component" value="Unassembled WGS sequence"/>
</dbReference>
<keyword evidence="4" id="KW-1185">Reference proteome</keyword>
<gene>
    <name evidence="3" type="ORF">HDF22_002293</name>
    <name evidence="2" type="ORF">HDF23_003535</name>
</gene>
<comment type="caution">
    <text evidence="3">The sequence shown here is derived from an EMBL/GenBank/DDBJ whole genome shotgun (WGS) entry which is preliminary data.</text>
</comment>
<protein>
    <recommendedName>
        <fullName evidence="6">Oligosaccharide repeat unit polymerase</fullName>
    </recommendedName>
</protein>
<evidence type="ECO:0000313" key="2">
    <source>
        <dbReference type="EMBL" id="MBB6110774.1"/>
    </source>
</evidence>
<feature type="transmembrane region" description="Helical" evidence="1">
    <location>
        <begin position="253"/>
        <end position="272"/>
    </location>
</feature>
<dbReference type="EMBL" id="JACHCA010000005">
    <property type="protein sequence ID" value="MBB6128180.1"/>
    <property type="molecule type" value="Genomic_DNA"/>
</dbReference>
<feature type="transmembrane region" description="Helical" evidence="1">
    <location>
        <begin position="166"/>
        <end position="183"/>
    </location>
</feature>
<organism evidence="3 5">
    <name type="scientific">Mucilaginibacter lappiensis</name>
    <dbReference type="NCBI Taxonomy" id="354630"/>
    <lineage>
        <taxon>Bacteria</taxon>
        <taxon>Pseudomonadati</taxon>
        <taxon>Bacteroidota</taxon>
        <taxon>Sphingobacteriia</taxon>
        <taxon>Sphingobacteriales</taxon>
        <taxon>Sphingobacteriaceae</taxon>
        <taxon>Mucilaginibacter</taxon>
    </lineage>
</organism>
<dbReference type="STRING" id="354630.SAMN05421821_109216"/>
<dbReference type="Proteomes" id="UP000548326">
    <property type="component" value="Unassembled WGS sequence"/>
</dbReference>
<accession>A0A1N7CKB6</accession>
<feature type="transmembrane region" description="Helical" evidence="1">
    <location>
        <begin position="115"/>
        <end position="134"/>
    </location>
</feature>
<sequence length="425" mass="49662">MDRILVYFIVITNFIVAIRFLHKKKCEIPFFLALFNIMVEYRLISLQLGYGHWVNFDYGISLKFNYEIAYAVSDLIALGTTIMMYCFIFFYRPPKRLLNDSDYYLGKYTLSKKSYIVVGLIVFSIFQLTLGKSISDNFVFLAKVGNNSFIILLFLITIFTKSKNRATKIFFYVLFIAMAYISYSPRLRFQFLGWMIPIAYYLTRDVKSSRKVTFLLIGIVLTLIVFSSAGVLRNKKIDEMSFKELVSDSFQRMLIADDINFIDGFMMMYQIYPDYLDYDYGKEHLDVVLRPIPRWLWKDKPLAGWFQNYSAKYGTSMTTIGFSPTVWGVFYAEMGVIGVIIFSVIWAWWLARLYSYFRSFASSLWGILVGIMLAAMIPLFRSGDLAGDVLLIFLSYWAMILFVRGYKKFVVKELRKEFYLNKAAA</sequence>
<keyword evidence="1" id="KW-1133">Transmembrane helix</keyword>
<feature type="transmembrane region" description="Helical" evidence="1">
    <location>
        <begin position="363"/>
        <end position="380"/>
    </location>
</feature>
<evidence type="ECO:0000256" key="1">
    <source>
        <dbReference type="SAM" id="Phobius"/>
    </source>
</evidence>
<dbReference type="RefSeq" id="WP_217696272.1">
    <property type="nucleotide sequence ID" value="NZ_FTMG01000009.1"/>
</dbReference>
<evidence type="ECO:0000313" key="4">
    <source>
        <dbReference type="Proteomes" id="UP000541583"/>
    </source>
</evidence>
<feature type="transmembrane region" description="Helical" evidence="1">
    <location>
        <begin position="6"/>
        <end position="22"/>
    </location>
</feature>
<dbReference type="EMBL" id="JACHCB010000009">
    <property type="protein sequence ID" value="MBB6110774.1"/>
    <property type="molecule type" value="Genomic_DNA"/>
</dbReference>
<name>A0A1N7CKB6_9SPHI</name>
<feature type="transmembrane region" description="Helical" evidence="1">
    <location>
        <begin position="29"/>
        <end position="48"/>
    </location>
</feature>
<feature type="transmembrane region" description="Helical" evidence="1">
    <location>
        <begin position="386"/>
        <end position="406"/>
    </location>
</feature>
<keyword evidence="1" id="KW-0812">Transmembrane</keyword>
<evidence type="ECO:0000313" key="5">
    <source>
        <dbReference type="Proteomes" id="UP000548326"/>
    </source>
</evidence>
<dbReference type="AlphaFoldDB" id="A0A1N7CKB6"/>
<evidence type="ECO:0008006" key="6">
    <source>
        <dbReference type="Google" id="ProtNLM"/>
    </source>
</evidence>
<keyword evidence="1" id="KW-0472">Membrane</keyword>